<feature type="compositionally biased region" description="Polar residues" evidence="3">
    <location>
        <begin position="14"/>
        <end position="23"/>
    </location>
</feature>
<dbReference type="InterPro" id="IPR002347">
    <property type="entry name" value="SDR_fam"/>
</dbReference>
<dbReference type="PANTHER" id="PTHR48107">
    <property type="entry name" value="NADPH-DEPENDENT ALDEHYDE REDUCTASE-LIKE PROTEIN, CHLOROPLASTIC-RELATED"/>
    <property type="match status" value="1"/>
</dbReference>
<dbReference type="PRINTS" id="PR00080">
    <property type="entry name" value="SDRFAMILY"/>
</dbReference>
<proteinExistence type="inferred from homology"/>
<protein>
    <submittedName>
        <fullName evidence="4">SDR family oxidoreductase</fullName>
    </submittedName>
</protein>
<sequence length="290" mass="31092">MKKSKEKTPEAFPPQSQARQPGITSEMVPTPDTEPRSYPQGKKLHEKVAIITGGDSGIGKAVALLFAEEGAKLVIVYYDEHADAEQTEKEIRARGSDVLLISGDLTREAFSTEIVDKTLEKFGKIDILVNNAAVQFPQASITDITSEQLKLTFSVNFFAPFYLTRAALPHMKPGANIINTSSITAFRGSDRLIDYSATKGALISFTRSLSSSLAEKGIRVNAVAPGPIWTPLIPASFDPAEVAEFGTDVPMGRAGQPMEVATAFLFLASGDGAYFTGQTLHPNGGVVVNT</sequence>
<dbReference type="Gene3D" id="3.40.50.720">
    <property type="entry name" value="NAD(P)-binding Rossmann-like Domain"/>
    <property type="match status" value="1"/>
</dbReference>
<evidence type="ECO:0000256" key="1">
    <source>
        <dbReference type="ARBA" id="ARBA00006484"/>
    </source>
</evidence>
<dbReference type="PANTHER" id="PTHR48107:SF16">
    <property type="entry name" value="NADPH-DEPENDENT ALDEHYDE REDUCTASE 1, CHLOROPLASTIC"/>
    <property type="match status" value="1"/>
</dbReference>
<evidence type="ECO:0000313" key="5">
    <source>
        <dbReference type="Proteomes" id="UP001501508"/>
    </source>
</evidence>
<feature type="region of interest" description="Disordered" evidence="3">
    <location>
        <begin position="1"/>
        <end position="42"/>
    </location>
</feature>
<organism evidence="4 5">
    <name type="scientific">Ravibacter arvi</name>
    <dbReference type="NCBI Taxonomy" id="2051041"/>
    <lineage>
        <taxon>Bacteria</taxon>
        <taxon>Pseudomonadati</taxon>
        <taxon>Bacteroidota</taxon>
        <taxon>Cytophagia</taxon>
        <taxon>Cytophagales</taxon>
        <taxon>Spirosomataceae</taxon>
        <taxon>Ravibacter</taxon>
    </lineage>
</organism>
<dbReference type="PRINTS" id="PR00081">
    <property type="entry name" value="GDHRDH"/>
</dbReference>
<reference evidence="5" key="1">
    <citation type="journal article" date="2019" name="Int. J. Syst. Evol. Microbiol.">
        <title>The Global Catalogue of Microorganisms (GCM) 10K type strain sequencing project: providing services to taxonomists for standard genome sequencing and annotation.</title>
        <authorList>
            <consortium name="The Broad Institute Genomics Platform"/>
            <consortium name="The Broad Institute Genome Sequencing Center for Infectious Disease"/>
            <person name="Wu L."/>
            <person name="Ma J."/>
        </authorList>
    </citation>
    <scope>NUCLEOTIDE SEQUENCE [LARGE SCALE GENOMIC DNA]</scope>
    <source>
        <strain evidence="5">JCM 31920</strain>
    </source>
</reference>
<dbReference type="InterPro" id="IPR020904">
    <property type="entry name" value="Sc_DH/Rdtase_CS"/>
</dbReference>
<keyword evidence="2" id="KW-0560">Oxidoreductase</keyword>
<dbReference type="SUPFAM" id="SSF51735">
    <property type="entry name" value="NAD(P)-binding Rossmann-fold domains"/>
    <property type="match status" value="1"/>
</dbReference>
<comment type="caution">
    <text evidence="4">The sequence shown here is derived from an EMBL/GenBank/DDBJ whole genome shotgun (WGS) entry which is preliminary data.</text>
</comment>
<dbReference type="Pfam" id="PF13561">
    <property type="entry name" value="adh_short_C2"/>
    <property type="match status" value="1"/>
</dbReference>
<accession>A0ABP8LXH5</accession>
<evidence type="ECO:0000313" key="4">
    <source>
        <dbReference type="EMBL" id="GAA4439558.1"/>
    </source>
</evidence>
<keyword evidence="5" id="KW-1185">Reference proteome</keyword>
<dbReference type="RefSeq" id="WP_345028816.1">
    <property type="nucleotide sequence ID" value="NZ_BAABEY010000021.1"/>
</dbReference>
<dbReference type="InterPro" id="IPR036291">
    <property type="entry name" value="NAD(P)-bd_dom_sf"/>
</dbReference>
<dbReference type="PROSITE" id="PS00061">
    <property type="entry name" value="ADH_SHORT"/>
    <property type="match status" value="1"/>
</dbReference>
<name>A0ABP8LXH5_9BACT</name>
<comment type="similarity">
    <text evidence="1">Belongs to the short-chain dehydrogenases/reductases (SDR) family.</text>
</comment>
<evidence type="ECO:0000256" key="3">
    <source>
        <dbReference type="SAM" id="MobiDB-lite"/>
    </source>
</evidence>
<gene>
    <name evidence="4" type="ORF">GCM10023091_21930</name>
</gene>
<dbReference type="Proteomes" id="UP001501508">
    <property type="component" value="Unassembled WGS sequence"/>
</dbReference>
<evidence type="ECO:0000256" key="2">
    <source>
        <dbReference type="ARBA" id="ARBA00023002"/>
    </source>
</evidence>
<dbReference type="EMBL" id="BAABEY010000021">
    <property type="protein sequence ID" value="GAA4439558.1"/>
    <property type="molecule type" value="Genomic_DNA"/>
</dbReference>